<evidence type="ECO:0000313" key="6">
    <source>
        <dbReference type="EMBL" id="CAG7734263.1"/>
    </source>
</evidence>
<dbReference type="GO" id="GO:0003924">
    <property type="term" value="F:GTPase activity"/>
    <property type="evidence" value="ECO:0007669"/>
    <property type="project" value="InterPro"/>
</dbReference>
<evidence type="ECO:0000259" key="5">
    <source>
        <dbReference type="PROSITE" id="PS51715"/>
    </source>
</evidence>
<evidence type="ECO:0000256" key="4">
    <source>
        <dbReference type="SAM" id="MobiDB-lite"/>
    </source>
</evidence>
<evidence type="ECO:0000256" key="3">
    <source>
        <dbReference type="PROSITE-ProRule" id="PRU01052"/>
    </source>
</evidence>
<dbReference type="Proteomes" id="UP000708208">
    <property type="component" value="Unassembled WGS sequence"/>
</dbReference>
<keyword evidence="1" id="KW-0547">Nucleotide-binding</keyword>
<comment type="caution">
    <text evidence="6">The sequence shown here is derived from an EMBL/GenBank/DDBJ whole genome shotgun (WGS) entry which is preliminary data.</text>
</comment>
<evidence type="ECO:0000256" key="2">
    <source>
        <dbReference type="ARBA" id="ARBA00023134"/>
    </source>
</evidence>
<feature type="region of interest" description="Disordered" evidence="4">
    <location>
        <begin position="489"/>
        <end position="514"/>
    </location>
</feature>
<dbReference type="PANTHER" id="PTHR10751">
    <property type="entry name" value="GUANYLATE BINDING PROTEIN"/>
    <property type="match status" value="1"/>
</dbReference>
<keyword evidence="2" id="KW-0342">GTP-binding</keyword>
<dbReference type="GO" id="GO:0005525">
    <property type="term" value="F:GTP binding"/>
    <property type="evidence" value="ECO:0007669"/>
    <property type="project" value="UniProtKB-KW"/>
</dbReference>
<name>A0A8J2KDP0_9HEXA</name>
<evidence type="ECO:0000256" key="1">
    <source>
        <dbReference type="ARBA" id="ARBA00022741"/>
    </source>
</evidence>
<keyword evidence="7" id="KW-1185">Reference proteome</keyword>
<dbReference type="PROSITE" id="PS51715">
    <property type="entry name" value="G_GB1_RHD3"/>
    <property type="match status" value="1"/>
</dbReference>
<dbReference type="AlphaFoldDB" id="A0A8J2KDP0"/>
<reference evidence="6" key="1">
    <citation type="submission" date="2021-06" db="EMBL/GenBank/DDBJ databases">
        <authorList>
            <person name="Hodson N. C."/>
            <person name="Mongue J. A."/>
            <person name="Jaron S. K."/>
        </authorList>
    </citation>
    <scope>NUCLEOTIDE SEQUENCE</scope>
</reference>
<organism evidence="6 7">
    <name type="scientific">Allacma fusca</name>
    <dbReference type="NCBI Taxonomy" id="39272"/>
    <lineage>
        <taxon>Eukaryota</taxon>
        <taxon>Metazoa</taxon>
        <taxon>Ecdysozoa</taxon>
        <taxon>Arthropoda</taxon>
        <taxon>Hexapoda</taxon>
        <taxon>Collembola</taxon>
        <taxon>Symphypleona</taxon>
        <taxon>Sminthuridae</taxon>
        <taxon>Allacma</taxon>
    </lineage>
</organism>
<dbReference type="EMBL" id="CAJVCH010265763">
    <property type="protein sequence ID" value="CAG7734263.1"/>
    <property type="molecule type" value="Genomic_DNA"/>
</dbReference>
<accession>A0A8J2KDP0</accession>
<feature type="non-terminal residue" evidence="6">
    <location>
        <position position="514"/>
    </location>
</feature>
<sequence>MDAEVFVTALGKVDNFPVAIISMNGACREGKSFVLNYFLRYFRTLGNPRWFTEELPPQDMFSWRSGQKRETVGINLWSEPFIIPQTSSELAVFLLDCQGLFDDQTTFQQNAMIYALSNLLSSVMIYNVKCKIQENLLQNIQYFSSYAKALSSDENSEEELPHFVFLVRDFEFFNDYQYGYHGKYTFPHLNLDQPRNYYLDTFSTPPGMPAENQTVRQDVLGSYSDVGCFLMPFPGRAFLKDSKKHPPDQDFQEYLQKFIQLFTSSQHLVPKKVGGLEVTGKELKAYVRWWAAECAKSTSKFPGAKSIAESTSLLQNEVAANNAFAIYQQHFQDFFQSPTAGVDDTSLKNFHHELVASVLKYYESSRKLGDASVVKEYLQKIQELCEDAFKGSYFEINAEVRARNIKKLKDNENEEKSNLQRSHGFRTDTSKVIMRENNFKRSNQLRDLDRSLRGSQYFGNIVNQQKLHQDKAHLDKQILVTRVLSSKRKEKTRQKLDKVSDILQSSGKTSGRKL</sequence>
<dbReference type="Pfam" id="PF02263">
    <property type="entry name" value="GBP"/>
    <property type="match status" value="1"/>
</dbReference>
<evidence type="ECO:0000313" key="7">
    <source>
        <dbReference type="Proteomes" id="UP000708208"/>
    </source>
</evidence>
<dbReference type="InterPro" id="IPR030386">
    <property type="entry name" value="G_GB1_RHD3_dom"/>
</dbReference>
<gene>
    <name evidence="6" type="ORF">AFUS01_LOCUS22661</name>
</gene>
<dbReference type="OrthoDB" id="5973237at2759"/>
<comment type="similarity">
    <text evidence="3">Belongs to the TRAFAC class dynamin-like GTPase superfamily. GB1/RHD3 GTPase family.</text>
</comment>
<feature type="domain" description="GB1/RHD3-type G" evidence="5">
    <location>
        <begin position="15"/>
        <end position="267"/>
    </location>
</feature>
<protein>
    <recommendedName>
        <fullName evidence="5">GB1/RHD3-type G domain-containing protein</fullName>
    </recommendedName>
</protein>
<feature type="compositionally biased region" description="Polar residues" evidence="4">
    <location>
        <begin position="502"/>
        <end position="514"/>
    </location>
</feature>
<proteinExistence type="inferred from homology"/>
<dbReference type="InterPro" id="IPR015894">
    <property type="entry name" value="Guanylate-bd_N"/>
</dbReference>